<dbReference type="InterPro" id="IPR058636">
    <property type="entry name" value="Beta-barrel_YknX"/>
</dbReference>
<dbReference type="InterPro" id="IPR058637">
    <property type="entry name" value="YknX-like_C"/>
</dbReference>
<dbReference type="Gene3D" id="2.40.50.100">
    <property type="match status" value="1"/>
</dbReference>
<comment type="caution">
    <text evidence="7">The sequence shown here is derived from an EMBL/GenBank/DDBJ whole genome shotgun (WGS) entry which is preliminary data.</text>
</comment>
<keyword evidence="3" id="KW-0812">Transmembrane</keyword>
<proteinExistence type="predicted"/>
<evidence type="ECO:0000256" key="2">
    <source>
        <dbReference type="SAM" id="MobiDB-lite"/>
    </source>
</evidence>
<feature type="compositionally biased region" description="Polar residues" evidence="2">
    <location>
        <begin position="352"/>
        <end position="364"/>
    </location>
</feature>
<sequence>MNKKNIFLGIGVFSVLLLALNGWIFSKDKSAFARVQNVHLAPAKVMDIKRTVMAKGVVVPAENEAFYVQDRLGYVKVMEVKAGDEVTPGTVLFTYENPELEEEVRSLEQKKEETAVKETYYKDLQTKLQAQADALGTDKKEETKKNQLEKEQAKAKMESELAAARNSSIDEQLTKLAEEKENLSIKSNTQGVVKSVNQGASEGSMPIVEIVSKDDVQIKGNLTEEDSLIVEAGENVVILSPAMEDKQWKGTVSQFQDAKKGNEGSAFPFTVKMDQANNLKIGQHLQLKLKPVIREKAVVIPMSSLIKSKGKPFVYTVQEGYLKKWAVRTGLAYGKWIEIKAGIRPEDKVVSDPTSYLTENTEVNVPTKKAKDSKKDAPH</sequence>
<evidence type="ECO:0000313" key="7">
    <source>
        <dbReference type="EMBL" id="MCK6256673.1"/>
    </source>
</evidence>
<dbReference type="GO" id="GO:0060003">
    <property type="term" value="P:copper ion export"/>
    <property type="evidence" value="ECO:0007669"/>
    <property type="project" value="TreeGrafter"/>
</dbReference>
<feature type="region of interest" description="Disordered" evidence="2">
    <location>
        <begin position="350"/>
        <end position="379"/>
    </location>
</feature>
<dbReference type="RefSeq" id="WP_248252308.1">
    <property type="nucleotide sequence ID" value="NZ_JAIWJX010000002.1"/>
</dbReference>
<dbReference type="Gene3D" id="2.40.30.170">
    <property type="match status" value="1"/>
</dbReference>
<dbReference type="Pfam" id="PF25989">
    <property type="entry name" value="YknX_C"/>
    <property type="match status" value="1"/>
</dbReference>
<organism evidence="7 8">
    <name type="scientific">Fictibacillus marinisediminis</name>
    <dbReference type="NCBI Taxonomy" id="2878389"/>
    <lineage>
        <taxon>Bacteria</taxon>
        <taxon>Bacillati</taxon>
        <taxon>Bacillota</taxon>
        <taxon>Bacilli</taxon>
        <taxon>Bacillales</taxon>
        <taxon>Fictibacillaceae</taxon>
        <taxon>Fictibacillus</taxon>
    </lineage>
</organism>
<feature type="domain" description="YknX-like C-terminal permuted SH3-like" evidence="5">
    <location>
        <begin position="298"/>
        <end position="365"/>
    </location>
</feature>
<feature type="domain" description="YknX-like barrel-sandwich hybrid" evidence="4">
    <location>
        <begin position="65"/>
        <end position="211"/>
    </location>
</feature>
<accession>A0A9X1XC32</accession>
<dbReference type="Gene3D" id="2.40.420.20">
    <property type="match status" value="1"/>
</dbReference>
<dbReference type="EMBL" id="JAIWJX010000002">
    <property type="protein sequence ID" value="MCK6256673.1"/>
    <property type="molecule type" value="Genomic_DNA"/>
</dbReference>
<dbReference type="InterPro" id="IPR058639">
    <property type="entry name" value="BSH_YknX-like"/>
</dbReference>
<feature type="transmembrane region" description="Helical" evidence="3">
    <location>
        <begin position="6"/>
        <end position="25"/>
    </location>
</feature>
<evidence type="ECO:0000259" key="5">
    <source>
        <dbReference type="Pfam" id="PF25989"/>
    </source>
</evidence>
<protein>
    <submittedName>
        <fullName evidence="7">Efflux RND transporter periplasmic adaptor subunit</fullName>
    </submittedName>
</protein>
<evidence type="ECO:0000259" key="4">
    <source>
        <dbReference type="Pfam" id="PF25984"/>
    </source>
</evidence>
<name>A0A9X1XC32_9BACL</name>
<dbReference type="InterPro" id="IPR051909">
    <property type="entry name" value="MFP_Cation_Efflux"/>
</dbReference>
<dbReference type="Gene3D" id="1.10.287.470">
    <property type="entry name" value="Helix hairpin bin"/>
    <property type="match status" value="1"/>
</dbReference>
<evidence type="ECO:0000313" key="8">
    <source>
        <dbReference type="Proteomes" id="UP001139011"/>
    </source>
</evidence>
<reference evidence="7" key="1">
    <citation type="submission" date="2021-09" db="EMBL/GenBank/DDBJ databases">
        <title>Genome analysis of Fictibacillus sp. KIGAM418 isolated from marine sediment.</title>
        <authorList>
            <person name="Seo M.-J."/>
            <person name="Cho E.-S."/>
            <person name="Hwang C.Y."/>
        </authorList>
    </citation>
    <scope>NUCLEOTIDE SEQUENCE</scope>
    <source>
        <strain evidence="7">KIGAM418</strain>
    </source>
</reference>
<keyword evidence="3" id="KW-1133">Transmembrane helix</keyword>
<dbReference type="GO" id="GO:0030313">
    <property type="term" value="C:cell envelope"/>
    <property type="evidence" value="ECO:0007669"/>
    <property type="project" value="TreeGrafter"/>
</dbReference>
<dbReference type="PANTHER" id="PTHR30097">
    <property type="entry name" value="CATION EFFLUX SYSTEM PROTEIN CUSB"/>
    <property type="match status" value="1"/>
</dbReference>
<evidence type="ECO:0000256" key="3">
    <source>
        <dbReference type="SAM" id="Phobius"/>
    </source>
</evidence>
<keyword evidence="8" id="KW-1185">Reference proteome</keyword>
<dbReference type="Pfam" id="PF25990">
    <property type="entry name" value="Beta-barrel_YknX"/>
    <property type="match status" value="1"/>
</dbReference>
<dbReference type="Pfam" id="PF25984">
    <property type="entry name" value="BSH_YknX"/>
    <property type="match status" value="1"/>
</dbReference>
<feature type="compositionally biased region" description="Basic and acidic residues" evidence="2">
    <location>
        <begin position="136"/>
        <end position="152"/>
    </location>
</feature>
<feature type="domain" description="YknX-like beta-barrel" evidence="6">
    <location>
        <begin position="217"/>
        <end position="287"/>
    </location>
</feature>
<keyword evidence="1" id="KW-0813">Transport</keyword>
<evidence type="ECO:0000256" key="1">
    <source>
        <dbReference type="ARBA" id="ARBA00022448"/>
    </source>
</evidence>
<keyword evidence="3" id="KW-0472">Membrane</keyword>
<dbReference type="Proteomes" id="UP001139011">
    <property type="component" value="Unassembled WGS sequence"/>
</dbReference>
<gene>
    <name evidence="7" type="ORF">LCY76_08705</name>
</gene>
<dbReference type="AlphaFoldDB" id="A0A9X1XC32"/>
<feature type="region of interest" description="Disordered" evidence="2">
    <location>
        <begin position="133"/>
        <end position="152"/>
    </location>
</feature>
<dbReference type="PANTHER" id="PTHR30097:SF4">
    <property type="entry name" value="SLR6042 PROTEIN"/>
    <property type="match status" value="1"/>
</dbReference>
<dbReference type="GO" id="GO:0015679">
    <property type="term" value="P:plasma membrane copper ion transport"/>
    <property type="evidence" value="ECO:0007669"/>
    <property type="project" value="TreeGrafter"/>
</dbReference>
<feature type="compositionally biased region" description="Basic and acidic residues" evidence="2">
    <location>
        <begin position="369"/>
        <end position="379"/>
    </location>
</feature>
<evidence type="ECO:0000259" key="6">
    <source>
        <dbReference type="Pfam" id="PF25990"/>
    </source>
</evidence>